<organism evidence="2 3">
    <name type="scientific">Ornithinibacillus halotolerans</name>
    <dbReference type="NCBI Taxonomy" id="1274357"/>
    <lineage>
        <taxon>Bacteria</taxon>
        <taxon>Bacillati</taxon>
        <taxon>Bacillota</taxon>
        <taxon>Bacilli</taxon>
        <taxon>Bacillales</taxon>
        <taxon>Bacillaceae</taxon>
        <taxon>Ornithinibacillus</taxon>
    </lineage>
</organism>
<dbReference type="EMBL" id="BMEY01000030">
    <property type="protein sequence ID" value="GGA91686.1"/>
    <property type="molecule type" value="Genomic_DNA"/>
</dbReference>
<evidence type="ECO:0000313" key="3">
    <source>
        <dbReference type="Proteomes" id="UP000613512"/>
    </source>
</evidence>
<dbReference type="Pfam" id="PF00571">
    <property type="entry name" value="CBS"/>
    <property type="match status" value="1"/>
</dbReference>
<keyword evidence="3" id="KW-1185">Reference proteome</keyword>
<protein>
    <recommendedName>
        <fullName evidence="1">CBS domain-containing protein</fullName>
    </recommendedName>
</protein>
<proteinExistence type="predicted"/>
<dbReference type="RefSeq" id="WP_188386230.1">
    <property type="nucleotide sequence ID" value="NZ_BMEY01000030.1"/>
</dbReference>
<dbReference type="InterPro" id="IPR000644">
    <property type="entry name" value="CBS_dom"/>
</dbReference>
<gene>
    <name evidence="2" type="ORF">GCM10008025_37710</name>
</gene>
<sequence length="237" mass="27567">MSKNSERFINSFNRIEEMLNKKIGSSEYITFKNKVEQLSQTKDGAAIRRYRVDLLEFAELRNAIVHQRTKPEFVIAEPHDSTVEKIETIEERITKPRTVIPEFARSVQSFQVSDPLSYVLEFIDEQKYSQFPIYKGQAFEGLLTTNGISNWLASNIEEDIISIRDAKNEDVLPFEEYKSNYKFISRDTNIFEAEELFKNNLDKGERLEALFITHSGKQTEKLLGIITSWDIIDIPKV</sequence>
<feature type="domain" description="CBS" evidence="1">
    <location>
        <begin position="179"/>
        <end position="233"/>
    </location>
</feature>
<accession>A0A916SAQ8</accession>
<reference evidence="2" key="1">
    <citation type="journal article" date="2014" name="Int. J. Syst. Evol. Microbiol.">
        <title>Complete genome sequence of Corynebacterium casei LMG S-19264T (=DSM 44701T), isolated from a smear-ripened cheese.</title>
        <authorList>
            <consortium name="US DOE Joint Genome Institute (JGI-PGF)"/>
            <person name="Walter F."/>
            <person name="Albersmeier A."/>
            <person name="Kalinowski J."/>
            <person name="Ruckert C."/>
        </authorList>
    </citation>
    <scope>NUCLEOTIDE SEQUENCE</scope>
    <source>
        <strain evidence="2">CGMCC 1.12408</strain>
    </source>
</reference>
<name>A0A916SAQ8_9BACI</name>
<dbReference type="AlphaFoldDB" id="A0A916SAQ8"/>
<dbReference type="Proteomes" id="UP000613512">
    <property type="component" value="Unassembled WGS sequence"/>
</dbReference>
<dbReference type="SUPFAM" id="SSF54631">
    <property type="entry name" value="CBS-domain pair"/>
    <property type="match status" value="1"/>
</dbReference>
<dbReference type="InterPro" id="IPR046342">
    <property type="entry name" value="CBS_dom_sf"/>
</dbReference>
<comment type="caution">
    <text evidence="2">The sequence shown here is derived from an EMBL/GenBank/DDBJ whole genome shotgun (WGS) entry which is preliminary data.</text>
</comment>
<evidence type="ECO:0000313" key="2">
    <source>
        <dbReference type="EMBL" id="GGA91686.1"/>
    </source>
</evidence>
<reference evidence="2" key="2">
    <citation type="submission" date="2020-09" db="EMBL/GenBank/DDBJ databases">
        <authorList>
            <person name="Sun Q."/>
            <person name="Zhou Y."/>
        </authorList>
    </citation>
    <scope>NUCLEOTIDE SEQUENCE</scope>
    <source>
        <strain evidence="2">CGMCC 1.12408</strain>
    </source>
</reference>
<dbReference type="Gene3D" id="3.10.580.10">
    <property type="entry name" value="CBS-domain"/>
    <property type="match status" value="1"/>
</dbReference>
<evidence type="ECO:0000259" key="1">
    <source>
        <dbReference type="Pfam" id="PF00571"/>
    </source>
</evidence>